<dbReference type="EMBL" id="JAATJU010000100">
    <property type="protein sequence ID" value="KAH0521295.1"/>
    <property type="molecule type" value="Genomic_DNA"/>
</dbReference>
<evidence type="ECO:0000313" key="1">
    <source>
        <dbReference type="EMBL" id="KAH0521295.1"/>
    </source>
</evidence>
<evidence type="ECO:0000313" key="2">
    <source>
        <dbReference type="Proteomes" id="UP000710432"/>
    </source>
</evidence>
<dbReference type="Proteomes" id="UP000710432">
    <property type="component" value="Unassembled WGS sequence"/>
</dbReference>
<protein>
    <submittedName>
        <fullName evidence="1">Actin, cytoplasmic 1</fullName>
    </submittedName>
</protein>
<dbReference type="AlphaFoldDB" id="A0A8J6H1S5"/>
<accession>A0A8J6H1S5</accession>
<reference evidence="1" key="1">
    <citation type="submission" date="2020-03" db="EMBL/GenBank/DDBJ databases">
        <title>Studies in the Genomics of Life Span.</title>
        <authorList>
            <person name="Glass D."/>
        </authorList>
    </citation>
    <scope>NUCLEOTIDE SEQUENCE</scope>
    <source>
        <strain evidence="1">LTLLF</strain>
        <tissue evidence="1">Muscle</tissue>
    </source>
</reference>
<proteinExistence type="predicted"/>
<name>A0A8J6H1S5_MICOH</name>
<sequence length="92" mass="10103">MCKAGFSGIMLPKPAFPLKDKEKIWRHSYNGREEQDLPNPKASVEKMAQFTLQTFSTPAMYINHPGCAVPVASVCTTGVKMDSSNSSCPRPI</sequence>
<gene>
    <name evidence="1" type="ORF">LTLLF_100980</name>
</gene>
<comment type="caution">
    <text evidence="1">The sequence shown here is derived from an EMBL/GenBank/DDBJ whole genome shotgun (WGS) entry which is preliminary data.</text>
</comment>
<organism evidence="1 2">
    <name type="scientific">Microtus ochrogaster</name>
    <name type="common">Prairie vole</name>
    <dbReference type="NCBI Taxonomy" id="79684"/>
    <lineage>
        <taxon>Eukaryota</taxon>
        <taxon>Metazoa</taxon>
        <taxon>Chordata</taxon>
        <taxon>Craniata</taxon>
        <taxon>Vertebrata</taxon>
        <taxon>Euteleostomi</taxon>
        <taxon>Mammalia</taxon>
        <taxon>Eutheria</taxon>
        <taxon>Euarchontoglires</taxon>
        <taxon>Glires</taxon>
        <taxon>Rodentia</taxon>
        <taxon>Myomorpha</taxon>
        <taxon>Muroidea</taxon>
        <taxon>Cricetidae</taxon>
        <taxon>Arvicolinae</taxon>
        <taxon>Microtus</taxon>
    </lineage>
</organism>